<comment type="caution">
    <text evidence="1">The sequence shown here is derived from an EMBL/GenBank/DDBJ whole genome shotgun (WGS) entry which is preliminary data.</text>
</comment>
<accession>A0ABR6BJE2</accession>
<evidence type="ECO:0008006" key="3">
    <source>
        <dbReference type="Google" id="ProtNLM"/>
    </source>
</evidence>
<organism evidence="1 2">
    <name type="scientific">Kutzneria viridogrisea</name>
    <dbReference type="NCBI Taxonomy" id="47990"/>
    <lineage>
        <taxon>Bacteria</taxon>
        <taxon>Bacillati</taxon>
        <taxon>Actinomycetota</taxon>
        <taxon>Actinomycetes</taxon>
        <taxon>Pseudonocardiales</taxon>
        <taxon>Pseudonocardiaceae</taxon>
        <taxon>Kutzneria</taxon>
    </lineage>
</organism>
<sequence length="396" mass="43106">MGDHAGATARDSPPLGRAGQVAWGKLAEELDRLNETTRVLPTLPPDQPVSAEQAHMWTAAAWSAQRAGELDTASWLWQQLLERQRAGGGERAVDVLVTTGRQADGFALCGRLDEAVEILHGVRYALLEQLGPHDPVVLACRVALAEWRAEAWQLREASHLIATVAPQAERQLGEMHRTTRRAHRVQTRVRRVLALVGDSAGGSVEGTLSAVGLPDGPRTHVRALANAYLRHAYWTGIGGDSRRALRLLIGLHDQVPARWRLPAMENVAALTLRTGAVHEAISLLAEVISHCTEEFGTDHPRTLALRAHHAHAVGLGGEPARAARLAADLVRRQRAVLGGNHVDLSRGVANLAYWQGERKPGGLVPPDPYLTRVNIQLLHDFRASPNRHRRGRRGGG</sequence>
<evidence type="ECO:0000313" key="2">
    <source>
        <dbReference type="Proteomes" id="UP000517916"/>
    </source>
</evidence>
<dbReference type="Proteomes" id="UP000517916">
    <property type="component" value="Unassembled WGS sequence"/>
</dbReference>
<protein>
    <recommendedName>
        <fullName evidence="3">Tetratricopeptide repeat protein</fullName>
    </recommendedName>
</protein>
<dbReference type="RefSeq" id="WP_182838150.1">
    <property type="nucleotide sequence ID" value="NZ_BAAABQ010000074.1"/>
</dbReference>
<dbReference type="InterPro" id="IPR053137">
    <property type="entry name" value="NLR-like"/>
</dbReference>
<reference evidence="1 2" key="1">
    <citation type="submission" date="2020-08" db="EMBL/GenBank/DDBJ databases">
        <title>Genomic Encyclopedia of Archaeal and Bacterial Type Strains, Phase II (KMG-II): from individual species to whole genera.</title>
        <authorList>
            <person name="Goeker M."/>
        </authorList>
    </citation>
    <scope>NUCLEOTIDE SEQUENCE [LARGE SCALE GENOMIC DNA]</scope>
    <source>
        <strain evidence="1 2">DSM 43850</strain>
    </source>
</reference>
<evidence type="ECO:0000313" key="1">
    <source>
        <dbReference type="EMBL" id="MBA8927002.1"/>
    </source>
</evidence>
<dbReference type="Gene3D" id="1.25.40.10">
    <property type="entry name" value="Tetratricopeptide repeat domain"/>
    <property type="match status" value="2"/>
</dbReference>
<dbReference type="EMBL" id="JACJID010000003">
    <property type="protein sequence ID" value="MBA8927002.1"/>
    <property type="molecule type" value="Genomic_DNA"/>
</dbReference>
<dbReference type="PANTHER" id="PTHR46082:SF11">
    <property type="entry name" value="AAA+ ATPASE DOMAIN-CONTAINING PROTEIN-RELATED"/>
    <property type="match status" value="1"/>
</dbReference>
<proteinExistence type="predicted"/>
<keyword evidence="2" id="KW-1185">Reference proteome</keyword>
<name>A0ABR6BJE2_9PSEU</name>
<dbReference type="InterPro" id="IPR011990">
    <property type="entry name" value="TPR-like_helical_dom_sf"/>
</dbReference>
<gene>
    <name evidence="1" type="ORF">BC739_004208</name>
</gene>
<dbReference type="PANTHER" id="PTHR46082">
    <property type="entry name" value="ATP/GTP-BINDING PROTEIN-RELATED"/>
    <property type="match status" value="1"/>
</dbReference>